<evidence type="ECO:0000313" key="2">
    <source>
        <dbReference type="EMBL" id="RCW77695.1"/>
    </source>
</evidence>
<sequence length="125" mass="14320">MEKDWIPRLKGHAGLLEKLVREVPKALNRTSLTLDQAARLQAVIEKGVRDFDEVLQLADQTDVDEKYRETADSLARTWQHLCDEAEDKVRSMSEPDEPAEHIGEDHSAPLNDNDEEDRADTDRKQ</sequence>
<reference evidence="2 3" key="1">
    <citation type="submission" date="2018-07" db="EMBL/GenBank/DDBJ databases">
        <title>Genomic Encyclopedia of Type Strains, Phase III (KMG-III): the genomes of soil and plant-associated and newly described type strains.</title>
        <authorList>
            <person name="Whitman W."/>
        </authorList>
    </citation>
    <scope>NUCLEOTIDE SEQUENCE [LARGE SCALE GENOMIC DNA]</scope>
    <source>
        <strain evidence="2 3">31-25a</strain>
    </source>
</reference>
<evidence type="ECO:0000256" key="1">
    <source>
        <dbReference type="SAM" id="MobiDB-lite"/>
    </source>
</evidence>
<dbReference type="RefSeq" id="WP_114433013.1">
    <property type="nucleotide sequence ID" value="NZ_QPJM01000039.1"/>
</dbReference>
<evidence type="ECO:0000313" key="3">
    <source>
        <dbReference type="Proteomes" id="UP000253324"/>
    </source>
</evidence>
<name>A0A368YC54_9HYPH</name>
<feature type="region of interest" description="Disordered" evidence="1">
    <location>
        <begin position="86"/>
        <end position="125"/>
    </location>
</feature>
<comment type="caution">
    <text evidence="2">The sequence shown here is derived from an EMBL/GenBank/DDBJ whole genome shotgun (WGS) entry which is preliminary data.</text>
</comment>
<dbReference type="EMBL" id="QPJM01000039">
    <property type="protein sequence ID" value="RCW77695.1"/>
    <property type="molecule type" value="Genomic_DNA"/>
</dbReference>
<gene>
    <name evidence="2" type="ORF">C7476_1392</name>
</gene>
<feature type="compositionally biased region" description="Basic and acidic residues" evidence="1">
    <location>
        <begin position="86"/>
        <end position="107"/>
    </location>
</feature>
<protein>
    <submittedName>
        <fullName evidence="2">Uncharacterized protein</fullName>
    </submittedName>
</protein>
<proteinExistence type="predicted"/>
<dbReference type="AlphaFoldDB" id="A0A368YC54"/>
<accession>A0A368YC54</accession>
<dbReference type="Proteomes" id="UP000253324">
    <property type="component" value="Unassembled WGS sequence"/>
</dbReference>
<organism evidence="2 3">
    <name type="scientific">Phyllobacterium bourgognense</name>
    <dbReference type="NCBI Taxonomy" id="314236"/>
    <lineage>
        <taxon>Bacteria</taxon>
        <taxon>Pseudomonadati</taxon>
        <taxon>Pseudomonadota</taxon>
        <taxon>Alphaproteobacteria</taxon>
        <taxon>Hyphomicrobiales</taxon>
        <taxon>Phyllobacteriaceae</taxon>
        <taxon>Phyllobacterium</taxon>
    </lineage>
</organism>
<keyword evidence="3" id="KW-1185">Reference proteome</keyword>
<dbReference type="OrthoDB" id="8117270at2"/>